<dbReference type="AlphaFoldDB" id="A0ABD5V0Q3"/>
<dbReference type="PANTHER" id="PTHR32322:SF2">
    <property type="entry name" value="EAMA DOMAIN-CONTAINING PROTEIN"/>
    <property type="match status" value="1"/>
</dbReference>
<protein>
    <submittedName>
        <fullName evidence="7">EamA family transporter</fullName>
    </submittedName>
</protein>
<feature type="transmembrane region" description="Helical" evidence="5">
    <location>
        <begin position="150"/>
        <end position="168"/>
    </location>
</feature>
<keyword evidence="4 5" id="KW-0472">Membrane</keyword>
<feature type="transmembrane region" description="Helical" evidence="5">
    <location>
        <begin position="242"/>
        <end position="262"/>
    </location>
</feature>
<evidence type="ECO:0000313" key="7">
    <source>
        <dbReference type="EMBL" id="MFC6903670.1"/>
    </source>
</evidence>
<evidence type="ECO:0000256" key="3">
    <source>
        <dbReference type="ARBA" id="ARBA00022989"/>
    </source>
</evidence>
<evidence type="ECO:0000256" key="4">
    <source>
        <dbReference type="ARBA" id="ARBA00023136"/>
    </source>
</evidence>
<feature type="transmembrane region" description="Helical" evidence="5">
    <location>
        <begin position="180"/>
        <end position="204"/>
    </location>
</feature>
<dbReference type="InterPro" id="IPR000620">
    <property type="entry name" value="EamA_dom"/>
</dbReference>
<feature type="transmembrane region" description="Helical" evidence="5">
    <location>
        <begin position="29"/>
        <end position="49"/>
    </location>
</feature>
<feature type="transmembrane region" description="Helical" evidence="5">
    <location>
        <begin position="269"/>
        <end position="285"/>
    </location>
</feature>
<sequence length="286" mass="29302">MDPGLLASVLAALLWGSYLFALKRYFSGYSASVITVVVHTIAIALYAPVAIASVPPDALGTLAAGGPGLATIVVANALAFVAFIRAIEAGEISYVAPISKIVPVFVLPLEIVLLGEYLTPVQISGVVLATLAVYVANFTGGSLLDPIRQALRSPAAGFALLSAALYAVGDVGRRVTLQELALPTELFVVGLLGGMVVVLSPHAARSWTPIRGDLPKFLAAGLLVAVAEHLTALAFSLVPASIASPIINTQAIVAVVLGGVLLREAAFRTRLVAAVLAVIGVTLIAL</sequence>
<feature type="domain" description="EamA" evidence="6">
    <location>
        <begin position="3"/>
        <end position="137"/>
    </location>
</feature>
<evidence type="ECO:0000259" key="6">
    <source>
        <dbReference type="Pfam" id="PF00892"/>
    </source>
</evidence>
<keyword evidence="8" id="KW-1185">Reference proteome</keyword>
<feature type="transmembrane region" description="Helical" evidence="5">
    <location>
        <begin position="69"/>
        <end position="87"/>
    </location>
</feature>
<name>A0ABD5V0Q3_9EURY</name>
<reference evidence="7 8" key="1">
    <citation type="journal article" date="2019" name="Int. J. Syst. Evol. Microbiol.">
        <title>The Global Catalogue of Microorganisms (GCM) 10K type strain sequencing project: providing services to taxonomists for standard genome sequencing and annotation.</title>
        <authorList>
            <consortium name="The Broad Institute Genomics Platform"/>
            <consortium name="The Broad Institute Genome Sequencing Center for Infectious Disease"/>
            <person name="Wu L."/>
            <person name="Ma J."/>
        </authorList>
    </citation>
    <scope>NUCLEOTIDE SEQUENCE [LARGE SCALE GENOMIC DNA]</scope>
    <source>
        <strain evidence="7 8">CGMCC 1.3240</strain>
    </source>
</reference>
<dbReference type="Proteomes" id="UP001596312">
    <property type="component" value="Unassembled WGS sequence"/>
</dbReference>
<dbReference type="InterPro" id="IPR050638">
    <property type="entry name" value="AA-Vitamin_Transporters"/>
</dbReference>
<evidence type="ECO:0000313" key="8">
    <source>
        <dbReference type="Proteomes" id="UP001596312"/>
    </source>
</evidence>
<keyword evidence="2 5" id="KW-0812">Transmembrane</keyword>
<evidence type="ECO:0000256" key="5">
    <source>
        <dbReference type="SAM" id="Phobius"/>
    </source>
</evidence>
<evidence type="ECO:0000256" key="1">
    <source>
        <dbReference type="ARBA" id="ARBA00004141"/>
    </source>
</evidence>
<gene>
    <name evidence="7" type="ORF">ACFQGH_00495</name>
</gene>
<dbReference type="PANTHER" id="PTHR32322">
    <property type="entry name" value="INNER MEMBRANE TRANSPORTER"/>
    <property type="match status" value="1"/>
</dbReference>
<dbReference type="Pfam" id="PF00892">
    <property type="entry name" value="EamA"/>
    <property type="match status" value="2"/>
</dbReference>
<comment type="caution">
    <text evidence="7">The sequence shown here is derived from an EMBL/GenBank/DDBJ whole genome shotgun (WGS) entry which is preliminary data.</text>
</comment>
<feature type="transmembrane region" description="Helical" evidence="5">
    <location>
        <begin position="216"/>
        <end position="236"/>
    </location>
</feature>
<feature type="transmembrane region" description="Helical" evidence="5">
    <location>
        <begin position="121"/>
        <end position="138"/>
    </location>
</feature>
<feature type="transmembrane region" description="Helical" evidence="5">
    <location>
        <begin position="6"/>
        <end position="22"/>
    </location>
</feature>
<evidence type="ECO:0000256" key="2">
    <source>
        <dbReference type="ARBA" id="ARBA00022692"/>
    </source>
</evidence>
<feature type="domain" description="EamA" evidence="6">
    <location>
        <begin position="156"/>
        <end position="285"/>
    </location>
</feature>
<proteinExistence type="predicted"/>
<dbReference type="RefSeq" id="WP_340602161.1">
    <property type="nucleotide sequence ID" value="NZ_JBBMXV010000001.1"/>
</dbReference>
<keyword evidence="3 5" id="KW-1133">Transmembrane helix</keyword>
<dbReference type="EMBL" id="JBHSXQ010000001">
    <property type="protein sequence ID" value="MFC6903670.1"/>
    <property type="molecule type" value="Genomic_DNA"/>
</dbReference>
<comment type="subcellular location">
    <subcellularLocation>
        <location evidence="1">Membrane</location>
        <topology evidence="1">Multi-pass membrane protein</topology>
    </subcellularLocation>
</comment>
<dbReference type="InterPro" id="IPR037185">
    <property type="entry name" value="EmrE-like"/>
</dbReference>
<organism evidence="7 8">
    <name type="scientific">Halalkalicoccus tibetensis</name>
    <dbReference type="NCBI Taxonomy" id="175632"/>
    <lineage>
        <taxon>Archaea</taxon>
        <taxon>Methanobacteriati</taxon>
        <taxon>Methanobacteriota</taxon>
        <taxon>Stenosarchaea group</taxon>
        <taxon>Halobacteria</taxon>
        <taxon>Halobacteriales</taxon>
        <taxon>Halococcaceae</taxon>
        <taxon>Halalkalicoccus</taxon>
    </lineage>
</organism>
<dbReference type="GO" id="GO:0016020">
    <property type="term" value="C:membrane"/>
    <property type="evidence" value="ECO:0007669"/>
    <property type="project" value="UniProtKB-SubCell"/>
</dbReference>
<dbReference type="SUPFAM" id="SSF103481">
    <property type="entry name" value="Multidrug resistance efflux transporter EmrE"/>
    <property type="match status" value="2"/>
</dbReference>
<accession>A0ABD5V0Q3</accession>
<feature type="transmembrane region" description="Helical" evidence="5">
    <location>
        <begin position="94"/>
        <end position="115"/>
    </location>
</feature>